<sequence length="81" mass="8842">MLATELGTQSWTNAHHVTTPIKPPRKEHLTLRRAWHANGSAVRNGPFKCCFVTPTTQDAEFSAALHCVGRVSSSVKPSGCR</sequence>
<evidence type="ECO:0000313" key="2">
    <source>
        <dbReference type="EMBL" id="GFH31687.1"/>
    </source>
</evidence>
<dbReference type="Proteomes" id="UP000485058">
    <property type="component" value="Unassembled WGS sequence"/>
</dbReference>
<protein>
    <submittedName>
        <fullName evidence="2">Uncharacterized protein</fullName>
    </submittedName>
</protein>
<dbReference type="EMBL" id="BLLF01005835">
    <property type="protein sequence ID" value="GFH31687.1"/>
    <property type="molecule type" value="Genomic_DNA"/>
</dbReference>
<evidence type="ECO:0000256" key="1">
    <source>
        <dbReference type="SAM" id="MobiDB-lite"/>
    </source>
</evidence>
<feature type="compositionally biased region" description="Polar residues" evidence="1">
    <location>
        <begin position="1"/>
        <end position="16"/>
    </location>
</feature>
<keyword evidence="3" id="KW-1185">Reference proteome</keyword>
<feature type="region of interest" description="Disordered" evidence="1">
    <location>
        <begin position="1"/>
        <end position="25"/>
    </location>
</feature>
<accession>A0A6A0AIH7</accession>
<organism evidence="2 3">
    <name type="scientific">Haematococcus lacustris</name>
    <name type="common">Green alga</name>
    <name type="synonym">Haematococcus pluvialis</name>
    <dbReference type="NCBI Taxonomy" id="44745"/>
    <lineage>
        <taxon>Eukaryota</taxon>
        <taxon>Viridiplantae</taxon>
        <taxon>Chlorophyta</taxon>
        <taxon>core chlorophytes</taxon>
        <taxon>Chlorophyceae</taxon>
        <taxon>CS clade</taxon>
        <taxon>Chlamydomonadales</taxon>
        <taxon>Haematococcaceae</taxon>
        <taxon>Haematococcus</taxon>
    </lineage>
</organism>
<gene>
    <name evidence="2" type="ORF">HaLaN_30777</name>
</gene>
<comment type="caution">
    <text evidence="2">The sequence shown here is derived from an EMBL/GenBank/DDBJ whole genome shotgun (WGS) entry which is preliminary data.</text>
</comment>
<proteinExistence type="predicted"/>
<evidence type="ECO:0000313" key="3">
    <source>
        <dbReference type="Proteomes" id="UP000485058"/>
    </source>
</evidence>
<dbReference type="AlphaFoldDB" id="A0A6A0AIH7"/>
<reference evidence="2 3" key="1">
    <citation type="submission" date="2020-02" db="EMBL/GenBank/DDBJ databases">
        <title>Draft genome sequence of Haematococcus lacustris strain NIES-144.</title>
        <authorList>
            <person name="Morimoto D."/>
            <person name="Nakagawa S."/>
            <person name="Yoshida T."/>
            <person name="Sawayama S."/>
        </authorList>
    </citation>
    <scope>NUCLEOTIDE SEQUENCE [LARGE SCALE GENOMIC DNA]</scope>
    <source>
        <strain evidence="2 3">NIES-144</strain>
    </source>
</reference>
<name>A0A6A0AIH7_HAELA</name>